<comment type="caution">
    <text evidence="1">The sequence shown here is derived from an EMBL/GenBank/DDBJ whole genome shotgun (WGS) entry which is preliminary data.</text>
</comment>
<dbReference type="EMBL" id="CAJVQB010147435">
    <property type="protein sequence ID" value="CAG8855260.1"/>
    <property type="molecule type" value="Genomic_DNA"/>
</dbReference>
<organism evidence="1 2">
    <name type="scientific">Gigaspora margarita</name>
    <dbReference type="NCBI Taxonomy" id="4874"/>
    <lineage>
        <taxon>Eukaryota</taxon>
        <taxon>Fungi</taxon>
        <taxon>Fungi incertae sedis</taxon>
        <taxon>Mucoromycota</taxon>
        <taxon>Glomeromycotina</taxon>
        <taxon>Glomeromycetes</taxon>
        <taxon>Diversisporales</taxon>
        <taxon>Gigasporaceae</taxon>
        <taxon>Gigaspora</taxon>
    </lineage>
</organism>
<protein>
    <submittedName>
        <fullName evidence="1">5793_t:CDS:1</fullName>
    </submittedName>
</protein>
<reference evidence="1 2" key="1">
    <citation type="submission" date="2021-06" db="EMBL/GenBank/DDBJ databases">
        <authorList>
            <person name="Kallberg Y."/>
            <person name="Tangrot J."/>
            <person name="Rosling A."/>
        </authorList>
    </citation>
    <scope>NUCLEOTIDE SEQUENCE [LARGE SCALE GENOMIC DNA]</scope>
    <source>
        <strain evidence="1 2">120-4 pot B 10/14</strain>
    </source>
</reference>
<dbReference type="Proteomes" id="UP000789901">
    <property type="component" value="Unassembled WGS sequence"/>
</dbReference>
<gene>
    <name evidence="1" type="ORF">GMARGA_LOCUS44081</name>
</gene>
<proteinExistence type="predicted"/>
<evidence type="ECO:0000313" key="2">
    <source>
        <dbReference type="Proteomes" id="UP000789901"/>
    </source>
</evidence>
<keyword evidence="2" id="KW-1185">Reference proteome</keyword>
<sequence length="52" mass="5785">RKKLKALLLDKEELLGLKELICLLKLFACNFFAGSGTTGEAVLQFNTEEKAK</sequence>
<name>A0ABN7XJS1_GIGMA</name>
<evidence type="ECO:0000313" key="1">
    <source>
        <dbReference type="EMBL" id="CAG8855260.1"/>
    </source>
</evidence>
<feature type="non-terminal residue" evidence="1">
    <location>
        <position position="1"/>
    </location>
</feature>
<accession>A0ABN7XJS1</accession>